<reference evidence="6" key="1">
    <citation type="submission" date="2017-06" db="EMBL/GenBank/DDBJ databases">
        <title>Complete Genome Sequence of Mycobacterium shigaense.</title>
        <authorList>
            <person name="Fukano H."/>
            <person name="Yoshida M."/>
            <person name="Kazumi Y."/>
            <person name="Ogura Y."/>
            <person name="Mitarai S."/>
            <person name="Hayashi T."/>
            <person name="Hoshino Y."/>
        </authorList>
    </citation>
    <scope>NUCLEOTIDE SEQUENCE [LARGE SCALE GENOMIC DNA]</scope>
    <source>
        <strain evidence="6">UN-152</strain>
    </source>
</reference>
<protein>
    <submittedName>
        <fullName evidence="5">Putative PPE family protein PPE33</fullName>
    </submittedName>
</protein>
<accession>A0A1Z4EFN3</accession>
<feature type="compositionally biased region" description="Low complexity" evidence="2">
    <location>
        <begin position="177"/>
        <end position="186"/>
    </location>
</feature>
<feature type="compositionally biased region" description="Polar residues" evidence="2">
    <location>
        <begin position="165"/>
        <end position="176"/>
    </location>
</feature>
<evidence type="ECO:0000259" key="4">
    <source>
        <dbReference type="Pfam" id="PF12484"/>
    </source>
</evidence>
<dbReference type="GO" id="GO:0052572">
    <property type="term" value="P:response to host immune response"/>
    <property type="evidence" value="ECO:0007669"/>
    <property type="project" value="TreeGrafter"/>
</dbReference>
<dbReference type="InterPro" id="IPR038332">
    <property type="entry name" value="PPE_sf"/>
</dbReference>
<organism evidence="5 6">
    <name type="scientific">Mycobacterium shigaense</name>
    <dbReference type="NCBI Taxonomy" id="722731"/>
    <lineage>
        <taxon>Bacteria</taxon>
        <taxon>Bacillati</taxon>
        <taxon>Actinomycetota</taxon>
        <taxon>Actinomycetes</taxon>
        <taxon>Mycobacteriales</taxon>
        <taxon>Mycobacteriaceae</taxon>
        <taxon>Mycobacterium</taxon>
        <taxon>Mycobacterium simiae complex</taxon>
    </lineage>
</organism>
<dbReference type="Pfam" id="PF00823">
    <property type="entry name" value="PPE"/>
    <property type="match status" value="1"/>
</dbReference>
<dbReference type="SUPFAM" id="SSF140459">
    <property type="entry name" value="PE/PPE dimer-like"/>
    <property type="match status" value="1"/>
</dbReference>
<evidence type="ECO:0000313" key="6">
    <source>
        <dbReference type="Proteomes" id="UP000217736"/>
    </source>
</evidence>
<feature type="domain" description="PPE" evidence="3">
    <location>
        <begin position="5"/>
        <end position="164"/>
    </location>
</feature>
<comment type="similarity">
    <text evidence="1">Belongs to the mycobacterial PPE family.</text>
</comment>
<evidence type="ECO:0000313" key="5">
    <source>
        <dbReference type="EMBL" id="BAX91756.1"/>
    </source>
</evidence>
<evidence type="ECO:0000256" key="1">
    <source>
        <dbReference type="ARBA" id="ARBA00010652"/>
    </source>
</evidence>
<gene>
    <name evidence="5" type="primary">PPE33_1</name>
    <name evidence="5" type="ORF">MSG_01602</name>
</gene>
<feature type="region of interest" description="Disordered" evidence="2">
    <location>
        <begin position="165"/>
        <end position="186"/>
    </location>
</feature>
<dbReference type="PANTHER" id="PTHR46766">
    <property type="entry name" value="GLUTAMINE-RICH PROTEIN 2"/>
    <property type="match status" value="1"/>
</dbReference>
<dbReference type="Gene3D" id="1.20.1260.20">
    <property type="entry name" value="PPE superfamily"/>
    <property type="match status" value="1"/>
</dbReference>
<dbReference type="OrthoDB" id="4751845at2"/>
<dbReference type="PANTHER" id="PTHR46766:SF1">
    <property type="entry name" value="GLUTAMINE-RICH PROTEIN 2"/>
    <property type="match status" value="1"/>
</dbReference>
<sequence>MSVAVLPPEVISGQIYSGPGSAPLLDAATAWDGLSAELQSAAASYGSIVEGLVNESWTGPSSASMAAAAAPFVAWMSVTAARAKATANQARVAAGAFETALGATVPPDEVAANRAQLQTLVASNIVGQNTAAIAANEAQYGEMWAQDAAAMLAYAGSSAQAANLDSFTPAPQTTDPSGSASQAAAVGQSSALNSATSSATRLSSATSSPPQPLLDLLKALADFAAFANIGMGAPNFGMGEFKFFWTPPVTALPDMPAKAALGAGLGARSAAAFTSSVSAGVGDANMVGKLSVPPSWAGATPAIRLAANGLPVASLAAAPAAAIPGSLLNEMALGSLTGGALGDTPRIVSASATRVGGKGAKAVAEPVKLDDVIARLQKYPDSVQHWKVDKAGLDDLLDQLSKKPGIHTVHVSKGRKPQANAPDSSMGSR</sequence>
<keyword evidence="6" id="KW-1185">Reference proteome</keyword>
<dbReference type="InterPro" id="IPR000030">
    <property type="entry name" value="PPE_dom"/>
</dbReference>
<dbReference type="InterPro" id="IPR022171">
    <property type="entry name" value="PPE_C"/>
</dbReference>
<evidence type="ECO:0000259" key="3">
    <source>
        <dbReference type="Pfam" id="PF00823"/>
    </source>
</evidence>
<feature type="region of interest" description="Disordered" evidence="2">
    <location>
        <begin position="407"/>
        <end position="429"/>
    </location>
</feature>
<dbReference type="KEGG" id="mshg:MSG_01602"/>
<dbReference type="RefSeq" id="WP_096438557.1">
    <property type="nucleotide sequence ID" value="NZ_AP018164.1"/>
</dbReference>
<dbReference type="FunFam" id="1.20.1260.20:FF:000001">
    <property type="entry name" value="PPE family protein PPE41"/>
    <property type="match status" value="1"/>
</dbReference>
<dbReference type="AlphaFoldDB" id="A0A1Z4EFN3"/>
<feature type="domain" description="PPE family C-terminal" evidence="4">
    <location>
        <begin position="278"/>
        <end position="346"/>
    </location>
</feature>
<evidence type="ECO:0000256" key="2">
    <source>
        <dbReference type="SAM" id="MobiDB-lite"/>
    </source>
</evidence>
<proteinExistence type="inferred from homology"/>
<dbReference type="EMBL" id="AP018164">
    <property type="protein sequence ID" value="BAX91756.1"/>
    <property type="molecule type" value="Genomic_DNA"/>
</dbReference>
<dbReference type="Proteomes" id="UP000217736">
    <property type="component" value="Chromosome"/>
</dbReference>
<dbReference type="Pfam" id="PF12484">
    <property type="entry name" value="PPE-SVP"/>
    <property type="match status" value="1"/>
</dbReference>
<name>A0A1Z4EFN3_9MYCO</name>